<dbReference type="GO" id="GO:0055085">
    <property type="term" value="P:transmembrane transport"/>
    <property type="evidence" value="ECO:0007669"/>
    <property type="project" value="InterPro"/>
</dbReference>
<comment type="caution">
    <text evidence="10">The sequence shown here is derived from an EMBL/GenBank/DDBJ whole genome shotgun (WGS) entry which is preliminary data.</text>
</comment>
<dbReference type="OrthoDB" id="9804439at2"/>
<dbReference type="InterPro" id="IPR000515">
    <property type="entry name" value="MetI-like"/>
</dbReference>
<keyword evidence="5 7" id="KW-1133">Transmembrane helix</keyword>
<evidence type="ECO:0000313" key="11">
    <source>
        <dbReference type="Proteomes" id="UP000295621"/>
    </source>
</evidence>
<dbReference type="EMBL" id="SMKL01000025">
    <property type="protein sequence ID" value="TDC51103.1"/>
    <property type="molecule type" value="Genomic_DNA"/>
</dbReference>
<evidence type="ECO:0000256" key="2">
    <source>
        <dbReference type="ARBA" id="ARBA00022448"/>
    </source>
</evidence>
<accession>A0A4R4RRM6</accession>
<evidence type="ECO:0000256" key="3">
    <source>
        <dbReference type="ARBA" id="ARBA00022475"/>
    </source>
</evidence>
<keyword evidence="3" id="KW-1003">Cell membrane</keyword>
<feature type="region of interest" description="Disordered" evidence="8">
    <location>
        <begin position="1"/>
        <end position="22"/>
    </location>
</feature>
<comment type="similarity">
    <text evidence="7">Belongs to the binding-protein-dependent transport system permease family.</text>
</comment>
<dbReference type="PROSITE" id="PS50928">
    <property type="entry name" value="ABC_TM1"/>
    <property type="match status" value="1"/>
</dbReference>
<evidence type="ECO:0000256" key="5">
    <source>
        <dbReference type="ARBA" id="ARBA00022989"/>
    </source>
</evidence>
<dbReference type="InterPro" id="IPR035906">
    <property type="entry name" value="MetI-like_sf"/>
</dbReference>
<dbReference type="Gene3D" id="1.10.3720.10">
    <property type="entry name" value="MetI-like"/>
    <property type="match status" value="1"/>
</dbReference>
<comment type="subcellular location">
    <subcellularLocation>
        <location evidence="1 7">Cell membrane</location>
        <topology evidence="1 7">Multi-pass membrane protein</topology>
    </subcellularLocation>
</comment>
<name>A0A4R4RRM6_9ACTN</name>
<feature type="transmembrane region" description="Helical" evidence="7">
    <location>
        <begin position="240"/>
        <end position="259"/>
    </location>
</feature>
<evidence type="ECO:0000259" key="9">
    <source>
        <dbReference type="PROSITE" id="PS50928"/>
    </source>
</evidence>
<evidence type="ECO:0000256" key="1">
    <source>
        <dbReference type="ARBA" id="ARBA00004651"/>
    </source>
</evidence>
<evidence type="ECO:0000313" key="10">
    <source>
        <dbReference type="EMBL" id="TDC51103.1"/>
    </source>
</evidence>
<evidence type="ECO:0000256" key="6">
    <source>
        <dbReference type="ARBA" id="ARBA00023136"/>
    </source>
</evidence>
<dbReference type="AlphaFoldDB" id="A0A4R4RRM6"/>
<feature type="transmembrane region" description="Helical" evidence="7">
    <location>
        <begin position="102"/>
        <end position="124"/>
    </location>
</feature>
<keyword evidence="2 7" id="KW-0813">Transport</keyword>
<organism evidence="10 11">
    <name type="scientific">Jiangella ureilytica</name>
    <dbReference type="NCBI Taxonomy" id="2530374"/>
    <lineage>
        <taxon>Bacteria</taxon>
        <taxon>Bacillati</taxon>
        <taxon>Actinomycetota</taxon>
        <taxon>Actinomycetes</taxon>
        <taxon>Jiangellales</taxon>
        <taxon>Jiangellaceae</taxon>
        <taxon>Jiangella</taxon>
    </lineage>
</organism>
<dbReference type="Pfam" id="PF00528">
    <property type="entry name" value="BPD_transp_1"/>
    <property type="match status" value="1"/>
</dbReference>
<dbReference type="CDD" id="cd06261">
    <property type="entry name" value="TM_PBP2"/>
    <property type="match status" value="1"/>
</dbReference>
<dbReference type="PANTHER" id="PTHR30193">
    <property type="entry name" value="ABC TRANSPORTER PERMEASE PROTEIN"/>
    <property type="match status" value="1"/>
</dbReference>
<evidence type="ECO:0000256" key="7">
    <source>
        <dbReference type="RuleBase" id="RU363032"/>
    </source>
</evidence>
<proteinExistence type="inferred from homology"/>
<dbReference type="PANTHER" id="PTHR30193:SF37">
    <property type="entry name" value="INNER MEMBRANE ABC TRANSPORTER PERMEASE PROTEIN YCJO"/>
    <property type="match status" value="1"/>
</dbReference>
<feature type="transmembrane region" description="Helical" evidence="7">
    <location>
        <begin position="39"/>
        <end position="60"/>
    </location>
</feature>
<dbReference type="SUPFAM" id="SSF161098">
    <property type="entry name" value="MetI-like"/>
    <property type="match status" value="1"/>
</dbReference>
<dbReference type="Proteomes" id="UP000295621">
    <property type="component" value="Unassembled WGS sequence"/>
</dbReference>
<dbReference type="RefSeq" id="WP_131983127.1">
    <property type="nucleotide sequence ID" value="NZ_SMKL01000025.1"/>
</dbReference>
<dbReference type="GO" id="GO:0005886">
    <property type="term" value="C:plasma membrane"/>
    <property type="evidence" value="ECO:0007669"/>
    <property type="project" value="UniProtKB-SubCell"/>
</dbReference>
<reference evidence="10 11" key="1">
    <citation type="submission" date="2019-02" db="EMBL/GenBank/DDBJ databases">
        <title>Draft genome sequences of novel Actinobacteria.</title>
        <authorList>
            <person name="Sahin N."/>
            <person name="Ay H."/>
            <person name="Saygin H."/>
        </authorList>
    </citation>
    <scope>NUCLEOTIDE SEQUENCE [LARGE SCALE GENOMIC DNA]</scope>
    <source>
        <strain evidence="10 11">KC603</strain>
    </source>
</reference>
<gene>
    <name evidence="10" type="ORF">E1212_13230</name>
</gene>
<protein>
    <submittedName>
        <fullName evidence="10">Sugar ABC transporter permease</fullName>
    </submittedName>
</protein>
<feature type="transmembrane region" description="Helical" evidence="7">
    <location>
        <begin position="136"/>
        <end position="155"/>
    </location>
</feature>
<feature type="transmembrane region" description="Helical" evidence="7">
    <location>
        <begin position="291"/>
        <end position="313"/>
    </location>
</feature>
<feature type="transmembrane region" description="Helical" evidence="7">
    <location>
        <begin position="185"/>
        <end position="210"/>
    </location>
</feature>
<evidence type="ECO:0000256" key="4">
    <source>
        <dbReference type="ARBA" id="ARBA00022692"/>
    </source>
</evidence>
<evidence type="ECO:0000256" key="8">
    <source>
        <dbReference type="SAM" id="MobiDB-lite"/>
    </source>
</evidence>
<keyword evidence="4 7" id="KW-0812">Transmembrane</keyword>
<feature type="domain" description="ABC transmembrane type-1" evidence="9">
    <location>
        <begin position="98"/>
        <end position="312"/>
    </location>
</feature>
<keyword evidence="6 7" id="KW-0472">Membrane</keyword>
<sequence length="322" mass="34900">MSRTAAPPAAPPAPRRPAAGAQSRRRAWSPWRWSPAARLAAVFLAPAILLYLVFVLVPLVQSVWLSLHEWDGVNPVKTFVGLANYADLVGDRIFRTSVRNTLIWVGLGTAASLALSLGLALLAWGAGRGFAVFRTLYFMPQVLPTVVVGIVWGWIYHPSFGALNRILDAVGLDGLQRGWLGEPDIAVYAILAASVWASIGLSFVIFSAALNNVSAELLDAAKVDGANAVQRFRHVIVPQLSHAVTLVTSLLLIHNFQAFDMVWVMTRGGPQNSTQLIATYTYQNAFADNQVGYGAALSVVLTVICLIVTVVFVRLRERTSEV</sequence>
<keyword evidence="11" id="KW-1185">Reference proteome</keyword>
<dbReference type="InterPro" id="IPR051393">
    <property type="entry name" value="ABC_transporter_permease"/>
</dbReference>